<keyword evidence="11" id="KW-1185">Reference proteome</keyword>
<dbReference type="EMBL" id="NHRY01000260">
    <property type="protein sequence ID" value="PPQ27381.1"/>
    <property type="molecule type" value="Genomic_DNA"/>
</dbReference>
<protein>
    <recommendedName>
        <fullName evidence="9">Major facilitator superfamily (MFS) profile domain-containing protein</fullName>
    </recommendedName>
</protein>
<gene>
    <name evidence="10" type="ORF">CCS01_27940</name>
</gene>
<keyword evidence="6 8" id="KW-0472">Membrane</keyword>
<dbReference type="InterPro" id="IPR020846">
    <property type="entry name" value="MFS_dom"/>
</dbReference>
<dbReference type="InterPro" id="IPR036259">
    <property type="entry name" value="MFS_trans_sf"/>
</dbReference>
<dbReference type="Proteomes" id="UP000239724">
    <property type="component" value="Unassembled WGS sequence"/>
</dbReference>
<dbReference type="InterPro" id="IPR050814">
    <property type="entry name" value="Myo-inositol_Transporter"/>
</dbReference>
<sequence>MNFSILLAEIFSPRTRMILIYALCGFVNFGSLGIVIGGLGAIVPARRQEIVALGRRTILSGILAICTSGAVAGILIADRCWLTVEPPAGNTRKRQDGTRHRVPTLNRIGPGLSFAKIRSLLSDRAERKIPMSYTMIAFIAALGGLLFGYDTGVISGALPFLKNAFALTPLMQGVVTSVALAGAALGAMVAGPLADKFGRKVVILVVAVIFFAGAIISALATILSVLVIGRFMVGVGIGVASMLTPLYLAETAPPARRGALVSLNQLMITTGILVSYIVGYLLSQGEGWRWMLGLGALPGLVLFVGMLPLPESPRWLAGLGRTEEARETLYILRRDHQAADEELSQLRSDLQREARSKRLADLKTSQLDRPMIIGVGLAIFQQVTGINTVI</sequence>
<evidence type="ECO:0000313" key="10">
    <source>
        <dbReference type="EMBL" id="PPQ27381.1"/>
    </source>
</evidence>
<feature type="transmembrane region" description="Helical" evidence="8">
    <location>
        <begin position="20"/>
        <end position="45"/>
    </location>
</feature>
<accession>A0A2S6MYE9</accession>
<dbReference type="GO" id="GO:0022857">
    <property type="term" value="F:transmembrane transporter activity"/>
    <property type="evidence" value="ECO:0007669"/>
    <property type="project" value="InterPro"/>
</dbReference>
<comment type="subcellular location">
    <subcellularLocation>
        <location evidence="1">Membrane</location>
        <topology evidence="1">Multi-pass membrane protein</topology>
    </subcellularLocation>
</comment>
<evidence type="ECO:0000256" key="4">
    <source>
        <dbReference type="ARBA" id="ARBA00022692"/>
    </source>
</evidence>
<proteinExistence type="inferred from homology"/>
<dbReference type="InterPro" id="IPR003663">
    <property type="entry name" value="Sugar/inositol_transpt"/>
</dbReference>
<dbReference type="InterPro" id="IPR011657">
    <property type="entry name" value="CNT_C_dom"/>
</dbReference>
<dbReference type="InterPro" id="IPR005828">
    <property type="entry name" value="MFS_sugar_transport-like"/>
</dbReference>
<feature type="transmembrane region" description="Helical" evidence="8">
    <location>
        <begin position="169"/>
        <end position="189"/>
    </location>
</feature>
<dbReference type="PANTHER" id="PTHR48020">
    <property type="entry name" value="PROTON MYO-INOSITOL COTRANSPORTER"/>
    <property type="match status" value="1"/>
</dbReference>
<comment type="similarity">
    <text evidence="2 7">Belongs to the major facilitator superfamily. Sugar transporter (TC 2.A.1.1) family.</text>
</comment>
<dbReference type="SUPFAM" id="SSF103473">
    <property type="entry name" value="MFS general substrate transporter"/>
    <property type="match status" value="1"/>
</dbReference>
<dbReference type="PROSITE" id="PS00217">
    <property type="entry name" value="SUGAR_TRANSPORT_2"/>
    <property type="match status" value="1"/>
</dbReference>
<evidence type="ECO:0000256" key="7">
    <source>
        <dbReference type="RuleBase" id="RU003346"/>
    </source>
</evidence>
<dbReference type="OrthoDB" id="9784658at2"/>
<organism evidence="10 11">
    <name type="scientific">Rhodopila globiformis</name>
    <name type="common">Rhodopseudomonas globiformis</name>
    <dbReference type="NCBI Taxonomy" id="1071"/>
    <lineage>
        <taxon>Bacteria</taxon>
        <taxon>Pseudomonadati</taxon>
        <taxon>Pseudomonadota</taxon>
        <taxon>Alphaproteobacteria</taxon>
        <taxon>Acetobacterales</taxon>
        <taxon>Acetobacteraceae</taxon>
        <taxon>Rhodopila</taxon>
    </lineage>
</organism>
<evidence type="ECO:0000313" key="11">
    <source>
        <dbReference type="Proteomes" id="UP000239724"/>
    </source>
</evidence>
<dbReference type="NCBIfam" id="TIGR00879">
    <property type="entry name" value="SP"/>
    <property type="match status" value="1"/>
</dbReference>
<keyword evidence="4 8" id="KW-0812">Transmembrane</keyword>
<feature type="transmembrane region" description="Helical" evidence="8">
    <location>
        <begin position="131"/>
        <end position="149"/>
    </location>
</feature>
<evidence type="ECO:0000256" key="5">
    <source>
        <dbReference type="ARBA" id="ARBA00022989"/>
    </source>
</evidence>
<dbReference type="Gene3D" id="1.20.1250.20">
    <property type="entry name" value="MFS general substrate transporter like domains"/>
    <property type="match status" value="1"/>
</dbReference>
<keyword evidence="5 8" id="KW-1133">Transmembrane helix</keyword>
<feature type="domain" description="Major facilitator superfamily (MFS) profile" evidence="9">
    <location>
        <begin position="136"/>
        <end position="390"/>
    </location>
</feature>
<dbReference type="Pfam" id="PF07662">
    <property type="entry name" value="Nucleos_tra2_C"/>
    <property type="match status" value="1"/>
</dbReference>
<dbReference type="PRINTS" id="PR00171">
    <property type="entry name" value="SUGRTRNSPORT"/>
</dbReference>
<name>A0A2S6MYE9_RHOGL</name>
<dbReference type="AlphaFoldDB" id="A0A2S6MYE9"/>
<evidence type="ECO:0000256" key="6">
    <source>
        <dbReference type="ARBA" id="ARBA00023136"/>
    </source>
</evidence>
<dbReference type="InterPro" id="IPR005829">
    <property type="entry name" value="Sugar_transporter_CS"/>
</dbReference>
<reference evidence="10 11" key="1">
    <citation type="journal article" date="2018" name="Arch. Microbiol.">
        <title>New insights into the metabolic potential of the phototrophic purple bacterium Rhodopila globiformis DSM 161(T) from its draft genome sequence and evidence for a vanadium-dependent nitrogenase.</title>
        <authorList>
            <person name="Imhoff J.F."/>
            <person name="Rahn T."/>
            <person name="Kunzel S."/>
            <person name="Neulinger S.C."/>
        </authorList>
    </citation>
    <scope>NUCLEOTIDE SEQUENCE [LARGE SCALE GENOMIC DNA]</scope>
    <source>
        <strain evidence="10 11">DSM 161</strain>
    </source>
</reference>
<evidence type="ECO:0000256" key="1">
    <source>
        <dbReference type="ARBA" id="ARBA00004141"/>
    </source>
</evidence>
<evidence type="ECO:0000256" key="3">
    <source>
        <dbReference type="ARBA" id="ARBA00022448"/>
    </source>
</evidence>
<feature type="transmembrane region" description="Helical" evidence="8">
    <location>
        <begin position="231"/>
        <end position="249"/>
    </location>
</feature>
<evidence type="ECO:0000256" key="8">
    <source>
        <dbReference type="SAM" id="Phobius"/>
    </source>
</evidence>
<comment type="caution">
    <text evidence="10">The sequence shown here is derived from an EMBL/GenBank/DDBJ whole genome shotgun (WGS) entry which is preliminary data.</text>
</comment>
<dbReference type="Pfam" id="PF00083">
    <property type="entry name" value="Sugar_tr"/>
    <property type="match status" value="1"/>
</dbReference>
<evidence type="ECO:0000259" key="9">
    <source>
        <dbReference type="PROSITE" id="PS50850"/>
    </source>
</evidence>
<evidence type="ECO:0000256" key="2">
    <source>
        <dbReference type="ARBA" id="ARBA00010992"/>
    </source>
</evidence>
<dbReference type="PANTHER" id="PTHR48020:SF12">
    <property type="entry name" value="PROTON MYO-INOSITOL COTRANSPORTER"/>
    <property type="match status" value="1"/>
</dbReference>
<feature type="transmembrane region" description="Helical" evidence="8">
    <location>
        <begin position="261"/>
        <end position="282"/>
    </location>
</feature>
<keyword evidence="3 7" id="KW-0813">Transport</keyword>
<feature type="transmembrane region" description="Helical" evidence="8">
    <location>
        <begin position="288"/>
        <end position="309"/>
    </location>
</feature>
<feature type="transmembrane region" description="Helical" evidence="8">
    <location>
        <begin position="57"/>
        <end position="77"/>
    </location>
</feature>
<dbReference type="PROSITE" id="PS00216">
    <property type="entry name" value="SUGAR_TRANSPORT_1"/>
    <property type="match status" value="1"/>
</dbReference>
<dbReference type="PROSITE" id="PS50850">
    <property type="entry name" value="MFS"/>
    <property type="match status" value="1"/>
</dbReference>
<feature type="transmembrane region" description="Helical" evidence="8">
    <location>
        <begin position="201"/>
        <end position="225"/>
    </location>
</feature>
<dbReference type="GO" id="GO:0016020">
    <property type="term" value="C:membrane"/>
    <property type="evidence" value="ECO:0007669"/>
    <property type="project" value="UniProtKB-SubCell"/>
</dbReference>